<dbReference type="Proteomes" id="UP000075881">
    <property type="component" value="Unassembled WGS sequence"/>
</dbReference>
<dbReference type="AlphaFoldDB" id="A0A182KJ67"/>
<evidence type="ECO:0000313" key="3">
    <source>
        <dbReference type="Proteomes" id="UP000075881"/>
    </source>
</evidence>
<keyword evidence="3" id="KW-1185">Reference proteome</keyword>
<feature type="region of interest" description="Disordered" evidence="1">
    <location>
        <begin position="1"/>
        <end position="30"/>
    </location>
</feature>
<evidence type="ECO:0000313" key="2">
    <source>
        <dbReference type="EnsemblMetazoa" id="ACHR014467-PA"/>
    </source>
</evidence>
<reference evidence="2" key="2">
    <citation type="submission" date="2020-05" db="UniProtKB">
        <authorList>
            <consortium name="EnsemblMetazoa"/>
        </authorList>
    </citation>
    <scope>IDENTIFICATION</scope>
    <source>
        <strain evidence="2">ACHKN1017</strain>
    </source>
</reference>
<name>A0A182KJ67_9DIPT</name>
<dbReference type="EnsemblMetazoa" id="ACHR014467-RA">
    <property type="protein sequence ID" value="ACHR014467-PA"/>
    <property type="gene ID" value="ACHR014467"/>
</dbReference>
<organism evidence="2 3">
    <name type="scientific">Anopheles christyi</name>
    <dbReference type="NCBI Taxonomy" id="43041"/>
    <lineage>
        <taxon>Eukaryota</taxon>
        <taxon>Metazoa</taxon>
        <taxon>Ecdysozoa</taxon>
        <taxon>Arthropoda</taxon>
        <taxon>Hexapoda</taxon>
        <taxon>Insecta</taxon>
        <taxon>Pterygota</taxon>
        <taxon>Neoptera</taxon>
        <taxon>Endopterygota</taxon>
        <taxon>Diptera</taxon>
        <taxon>Nematocera</taxon>
        <taxon>Culicoidea</taxon>
        <taxon>Culicidae</taxon>
        <taxon>Anophelinae</taxon>
        <taxon>Anopheles</taxon>
    </lineage>
</organism>
<feature type="compositionally biased region" description="Polar residues" evidence="1">
    <location>
        <begin position="20"/>
        <end position="30"/>
    </location>
</feature>
<protein>
    <submittedName>
        <fullName evidence="2">Uncharacterized protein</fullName>
    </submittedName>
</protein>
<dbReference type="VEuPathDB" id="VectorBase:ACHR014467"/>
<accession>A0A182KJ67</accession>
<evidence type="ECO:0000256" key="1">
    <source>
        <dbReference type="SAM" id="MobiDB-lite"/>
    </source>
</evidence>
<reference evidence="3" key="1">
    <citation type="submission" date="2013-03" db="EMBL/GenBank/DDBJ databases">
        <title>The Genome Sequence of Anopheles christyi ACHKN1017.</title>
        <authorList>
            <consortium name="The Broad Institute Genomics Platform"/>
            <person name="Neafsey D.E."/>
            <person name="Besansky N."/>
            <person name="Walker B."/>
            <person name="Young S.K."/>
            <person name="Zeng Q."/>
            <person name="Gargeya S."/>
            <person name="Fitzgerald M."/>
            <person name="Haas B."/>
            <person name="Abouelleil A."/>
            <person name="Allen A.W."/>
            <person name="Alvarado L."/>
            <person name="Arachchi H.M."/>
            <person name="Berlin A.M."/>
            <person name="Chapman S.B."/>
            <person name="Gainer-Dewar J."/>
            <person name="Goldberg J."/>
            <person name="Griggs A."/>
            <person name="Gujja S."/>
            <person name="Hansen M."/>
            <person name="Howarth C."/>
            <person name="Imamovic A."/>
            <person name="Ireland A."/>
            <person name="Larimer J."/>
            <person name="McCowan C."/>
            <person name="Murphy C."/>
            <person name="Pearson M."/>
            <person name="Poon T.W."/>
            <person name="Priest M."/>
            <person name="Roberts A."/>
            <person name="Saif S."/>
            <person name="Shea T."/>
            <person name="Sisk P."/>
            <person name="Sykes S."/>
            <person name="Wortman J."/>
            <person name="Nusbaum C."/>
            <person name="Birren B."/>
        </authorList>
    </citation>
    <scope>NUCLEOTIDE SEQUENCE [LARGE SCALE GENOMIC DNA]</scope>
    <source>
        <strain evidence="3">ACHKN1017</strain>
    </source>
</reference>
<proteinExistence type="predicted"/>
<sequence length="30" mass="3097">MIVSNPSPNPPSLRCIELNGSPSTSGVVSR</sequence>